<proteinExistence type="predicted"/>
<sequence length="246" mass="26457">MSPATPATKINPYYLPEPKGCGGKVSCPYRNKPSTMKPEDFGPTDIAIGFNDTICVVCGRGFSNPIPDPPEKPKEEGEPRRSPLGAYLLGAAILIGLAVWWFSRTKVCPKGEVAAGDTCVNYQLHQKLCDGNGGFTVGKSLKQACGNKPVPPCSKGEIIGDTIISRKKFRKVCDGNGGVTVVPVPIEDDDKPTPPAPFVPGRPYVVNRDGKCRLEKYNAEGGLEYQLTLEPGDPRCKGARKAKVLR</sequence>
<feature type="transmembrane region" description="Helical" evidence="1">
    <location>
        <begin position="84"/>
        <end position="102"/>
    </location>
</feature>
<protein>
    <submittedName>
        <fullName evidence="2">Uncharacterized protein</fullName>
    </submittedName>
</protein>
<organism evidence="2 3">
    <name type="scientific">Spirosoma linguale (strain ATCC 33905 / DSM 74 / LMG 10896 / Claus 1)</name>
    <dbReference type="NCBI Taxonomy" id="504472"/>
    <lineage>
        <taxon>Bacteria</taxon>
        <taxon>Pseudomonadati</taxon>
        <taxon>Bacteroidota</taxon>
        <taxon>Cytophagia</taxon>
        <taxon>Cytophagales</taxon>
        <taxon>Cytophagaceae</taxon>
        <taxon>Spirosoma</taxon>
    </lineage>
</organism>
<dbReference type="Proteomes" id="UP000002028">
    <property type="component" value="Chromosome"/>
</dbReference>
<keyword evidence="1" id="KW-0472">Membrane</keyword>
<gene>
    <name evidence="2" type="ordered locus">Slin_6484</name>
</gene>
<reference evidence="2 3" key="1">
    <citation type="journal article" date="2010" name="Stand. Genomic Sci.">
        <title>Complete genome sequence of Spirosoma linguale type strain (1).</title>
        <authorList>
            <person name="Lail K."/>
            <person name="Sikorski J."/>
            <person name="Saunders E."/>
            <person name="Lapidus A."/>
            <person name="Glavina Del Rio T."/>
            <person name="Copeland A."/>
            <person name="Tice H."/>
            <person name="Cheng J.-F."/>
            <person name="Lucas S."/>
            <person name="Nolan M."/>
            <person name="Bruce D."/>
            <person name="Goodwin L."/>
            <person name="Pitluck S."/>
            <person name="Ivanova N."/>
            <person name="Mavromatis K."/>
            <person name="Ovchinnikova G."/>
            <person name="Pati A."/>
            <person name="Chen A."/>
            <person name="Palaniappan K."/>
            <person name="Land M."/>
            <person name="Hauser L."/>
            <person name="Chang Y.-J."/>
            <person name="Jeffries C.D."/>
            <person name="Chain P."/>
            <person name="Brettin T."/>
            <person name="Detter J.C."/>
            <person name="Schuetze A."/>
            <person name="Rohde M."/>
            <person name="Tindall B.J."/>
            <person name="Goeker M."/>
            <person name="Bristow J."/>
            <person name="Eisen J.A."/>
            <person name="Markowitz V."/>
            <person name="Hugenholtz P."/>
            <person name="Kyrpides N.C."/>
            <person name="Klenk H.-P."/>
            <person name="Chen F."/>
        </authorList>
    </citation>
    <scope>NUCLEOTIDE SEQUENCE [LARGE SCALE GENOMIC DNA]</scope>
    <source>
        <strain evidence="3">ATCC 33905 / DSM 74 / LMG 10896 / Claus 1</strain>
    </source>
</reference>
<dbReference type="AlphaFoldDB" id="D2QUF9"/>
<keyword evidence="1" id="KW-1133">Transmembrane helix</keyword>
<evidence type="ECO:0000256" key="1">
    <source>
        <dbReference type="SAM" id="Phobius"/>
    </source>
</evidence>
<keyword evidence="3" id="KW-1185">Reference proteome</keyword>
<dbReference type="HOGENOM" id="CLU_1128501_0_0_10"/>
<keyword evidence="1" id="KW-0812">Transmembrane</keyword>
<evidence type="ECO:0000313" key="2">
    <source>
        <dbReference type="EMBL" id="ADB42441.1"/>
    </source>
</evidence>
<name>D2QUF9_SPILD</name>
<dbReference type="EMBL" id="CP001769">
    <property type="protein sequence ID" value="ADB42441.1"/>
    <property type="molecule type" value="Genomic_DNA"/>
</dbReference>
<dbReference type="KEGG" id="sli:Slin_6484"/>
<accession>D2QUF9</accession>
<evidence type="ECO:0000313" key="3">
    <source>
        <dbReference type="Proteomes" id="UP000002028"/>
    </source>
</evidence>